<name>A0A1I4VJX6_PSUAM</name>
<dbReference type="SUPFAM" id="SSF54001">
    <property type="entry name" value="Cysteine proteinases"/>
    <property type="match status" value="1"/>
</dbReference>
<keyword evidence="5" id="KW-0732">Signal</keyword>
<feature type="domain" description="NlpC/P60" evidence="6">
    <location>
        <begin position="212"/>
        <end position="332"/>
    </location>
</feature>
<protein>
    <submittedName>
        <fullName evidence="7">NlpC/P60 family protein</fullName>
    </submittedName>
</protein>
<evidence type="ECO:0000313" key="8">
    <source>
        <dbReference type="Proteomes" id="UP000199614"/>
    </source>
</evidence>
<dbReference type="InterPro" id="IPR041382">
    <property type="entry name" value="SH3_16"/>
</dbReference>
<gene>
    <name evidence="7" type="ORF">SAMN05216207_1006117</name>
</gene>
<dbReference type="Pfam" id="PF18348">
    <property type="entry name" value="SH3_16"/>
    <property type="match status" value="1"/>
</dbReference>
<organism evidence="7 8">
    <name type="scientific">Pseudonocardia ammonioxydans</name>
    <dbReference type="NCBI Taxonomy" id="260086"/>
    <lineage>
        <taxon>Bacteria</taxon>
        <taxon>Bacillati</taxon>
        <taxon>Actinomycetota</taxon>
        <taxon>Actinomycetes</taxon>
        <taxon>Pseudonocardiales</taxon>
        <taxon>Pseudonocardiaceae</taxon>
        <taxon>Pseudonocardia</taxon>
    </lineage>
</organism>
<dbReference type="STRING" id="260086.SAMN05216207_1006117"/>
<dbReference type="GO" id="GO:0008234">
    <property type="term" value="F:cysteine-type peptidase activity"/>
    <property type="evidence" value="ECO:0007669"/>
    <property type="project" value="UniProtKB-KW"/>
</dbReference>
<dbReference type="Pfam" id="PF00877">
    <property type="entry name" value="NLPC_P60"/>
    <property type="match status" value="1"/>
</dbReference>
<accession>A0A1I4VJX6</accession>
<evidence type="ECO:0000259" key="6">
    <source>
        <dbReference type="PROSITE" id="PS51935"/>
    </source>
</evidence>
<proteinExistence type="inferred from homology"/>
<dbReference type="OrthoDB" id="9815778at2"/>
<evidence type="ECO:0000256" key="2">
    <source>
        <dbReference type="ARBA" id="ARBA00022670"/>
    </source>
</evidence>
<evidence type="ECO:0000256" key="1">
    <source>
        <dbReference type="ARBA" id="ARBA00007074"/>
    </source>
</evidence>
<evidence type="ECO:0000256" key="5">
    <source>
        <dbReference type="SAM" id="SignalP"/>
    </source>
</evidence>
<dbReference type="GO" id="GO:0006508">
    <property type="term" value="P:proteolysis"/>
    <property type="evidence" value="ECO:0007669"/>
    <property type="project" value="UniProtKB-KW"/>
</dbReference>
<dbReference type="AlphaFoldDB" id="A0A1I4VJX6"/>
<dbReference type="InterPro" id="IPR051202">
    <property type="entry name" value="Peptidase_C40"/>
</dbReference>
<dbReference type="Gene3D" id="2.30.30.40">
    <property type="entry name" value="SH3 Domains"/>
    <property type="match status" value="2"/>
</dbReference>
<dbReference type="InterPro" id="IPR038765">
    <property type="entry name" value="Papain-like_cys_pep_sf"/>
</dbReference>
<keyword evidence="8" id="KW-1185">Reference proteome</keyword>
<dbReference type="EMBL" id="FOUY01000006">
    <property type="protein sequence ID" value="SFN01410.1"/>
    <property type="molecule type" value="Genomic_DNA"/>
</dbReference>
<dbReference type="PANTHER" id="PTHR47053:SF3">
    <property type="entry name" value="GAMMA-D-GLUTAMYL-L-LYSINE DIPEPTIDYL-PEPTIDASE"/>
    <property type="match status" value="1"/>
</dbReference>
<feature type="chain" id="PRO_5011589896" evidence="5">
    <location>
        <begin position="26"/>
        <end position="332"/>
    </location>
</feature>
<dbReference type="PANTHER" id="PTHR47053">
    <property type="entry name" value="MUREIN DD-ENDOPEPTIDASE MEPH-RELATED"/>
    <property type="match status" value="1"/>
</dbReference>
<dbReference type="InterPro" id="IPR057812">
    <property type="entry name" value="SH3_YKFC_2nd"/>
</dbReference>
<dbReference type="PROSITE" id="PS51935">
    <property type="entry name" value="NLPC_P60"/>
    <property type="match status" value="1"/>
</dbReference>
<feature type="signal peptide" evidence="5">
    <location>
        <begin position="1"/>
        <end position="25"/>
    </location>
</feature>
<reference evidence="7 8" key="1">
    <citation type="submission" date="2016-10" db="EMBL/GenBank/DDBJ databases">
        <authorList>
            <person name="de Groot N.N."/>
        </authorList>
    </citation>
    <scope>NUCLEOTIDE SEQUENCE [LARGE SCALE GENOMIC DNA]</scope>
    <source>
        <strain evidence="7 8">CGMCC 4.1877</strain>
    </source>
</reference>
<keyword evidence="3" id="KW-0378">Hydrolase</keyword>
<keyword evidence="4" id="KW-0788">Thiol protease</keyword>
<evidence type="ECO:0000256" key="3">
    <source>
        <dbReference type="ARBA" id="ARBA00022801"/>
    </source>
</evidence>
<dbReference type="Gene3D" id="3.90.1720.10">
    <property type="entry name" value="endopeptidase domain like (from Nostoc punctiforme)"/>
    <property type="match status" value="1"/>
</dbReference>
<keyword evidence="2" id="KW-0645">Protease</keyword>
<sequence>MTRRIVTVLLGAALITALGAPAAQAGPATGIPAADRAFVDVSVATVWTSPASPRERDRDAVGSPADPAAWLTSMTAADRRELTTASRTQTQVLYGAPVQVLERRDGWARVVVPGQPSGKDERGYPGWTPSAQLDDGAAFAGLASALPEGTVDDVATTWLYRDEARTDRLREVSIGTRLPVLAGGGEAVELALPDGGTAWADAAHVRVGDAPAPTGEDLVRTARLFLDRPYLWGGRSGFAPDCSGLTGLVHAVHGITIGRDAADQATAGRAVPRDQLRPGDLLFWGSPGTHVAIYAGDGTMIEAFDAATPVRHTPVRFDATFSGARRYLPDTR</sequence>
<dbReference type="Pfam" id="PF23795">
    <property type="entry name" value="SH3_YKFC_2nd"/>
    <property type="match status" value="1"/>
</dbReference>
<evidence type="ECO:0000313" key="7">
    <source>
        <dbReference type="EMBL" id="SFN01410.1"/>
    </source>
</evidence>
<dbReference type="InterPro" id="IPR000064">
    <property type="entry name" value="NLP_P60_dom"/>
</dbReference>
<evidence type="ECO:0000256" key="4">
    <source>
        <dbReference type="ARBA" id="ARBA00022807"/>
    </source>
</evidence>
<dbReference type="Proteomes" id="UP000199614">
    <property type="component" value="Unassembled WGS sequence"/>
</dbReference>
<dbReference type="RefSeq" id="WP_093339843.1">
    <property type="nucleotide sequence ID" value="NZ_FOUY01000006.1"/>
</dbReference>
<comment type="similarity">
    <text evidence="1">Belongs to the peptidase C40 family.</text>
</comment>